<dbReference type="AlphaFoldDB" id="A0A9N9KGP9"/>
<dbReference type="OrthoDB" id="3366231at2759"/>
<comment type="caution">
    <text evidence="1">The sequence shown here is derived from an EMBL/GenBank/DDBJ whole genome shotgun (WGS) entry which is preliminary data.</text>
</comment>
<gene>
    <name evidence="1" type="ORF">DERYTH_LOCUS28382</name>
</gene>
<dbReference type="EMBL" id="CAJVPY010070420">
    <property type="protein sequence ID" value="CAG8827851.1"/>
    <property type="molecule type" value="Genomic_DNA"/>
</dbReference>
<protein>
    <submittedName>
        <fullName evidence="1">17975_t:CDS:1</fullName>
    </submittedName>
</protein>
<evidence type="ECO:0000313" key="1">
    <source>
        <dbReference type="EMBL" id="CAG8827851.1"/>
    </source>
</evidence>
<feature type="non-terminal residue" evidence="1">
    <location>
        <position position="116"/>
    </location>
</feature>
<reference evidence="1" key="1">
    <citation type="submission" date="2021-06" db="EMBL/GenBank/DDBJ databases">
        <authorList>
            <person name="Kallberg Y."/>
            <person name="Tangrot J."/>
            <person name="Rosling A."/>
        </authorList>
    </citation>
    <scope>NUCLEOTIDE SEQUENCE</scope>
    <source>
        <strain evidence="1">MA453B</strain>
    </source>
</reference>
<keyword evidence="2" id="KW-1185">Reference proteome</keyword>
<sequence length="116" mass="13403">SFKEACSYLGLLQDDTELDAYILYQAHVQLQDLEDANNIPATIEHKALIQLENILLLSRKSLKNFPDMPILSITSNISNNEEELNYLIREERSYNITDLEAELQYNIPLLNNDQYA</sequence>
<feature type="non-terminal residue" evidence="1">
    <location>
        <position position="1"/>
    </location>
</feature>
<organism evidence="1 2">
    <name type="scientific">Dentiscutata erythropus</name>
    <dbReference type="NCBI Taxonomy" id="1348616"/>
    <lineage>
        <taxon>Eukaryota</taxon>
        <taxon>Fungi</taxon>
        <taxon>Fungi incertae sedis</taxon>
        <taxon>Mucoromycota</taxon>
        <taxon>Glomeromycotina</taxon>
        <taxon>Glomeromycetes</taxon>
        <taxon>Diversisporales</taxon>
        <taxon>Gigasporaceae</taxon>
        <taxon>Dentiscutata</taxon>
    </lineage>
</organism>
<evidence type="ECO:0000313" key="2">
    <source>
        <dbReference type="Proteomes" id="UP000789405"/>
    </source>
</evidence>
<accession>A0A9N9KGP9</accession>
<dbReference type="Proteomes" id="UP000789405">
    <property type="component" value="Unassembled WGS sequence"/>
</dbReference>
<proteinExistence type="predicted"/>
<name>A0A9N9KGP9_9GLOM</name>